<dbReference type="EMBL" id="JAIZAY010000019">
    <property type="protein sequence ID" value="KAJ8024313.1"/>
    <property type="molecule type" value="Genomic_DNA"/>
</dbReference>
<gene>
    <name evidence="2" type="ORF">HOLleu_37023</name>
</gene>
<sequence>MDRKVFPILLSMLCSTVLSVSVEETDLENGYGERLPGSEERVMKLISQLLSDEMNQDGYGDGDEVIYPDVNIPMLDKYPAENVGGDDFDVDEAKTLILKSLSSNGIPLDTKRAGSLDCLEQSCEDVERRRQPSRNAHYRTLPFGKRVQRQALSTVRNPRKTLPKKAKGRIVVPQRLLPFGK</sequence>
<feature type="chain" id="PRO_5040514113" description="Kisspeptin" evidence="1">
    <location>
        <begin position="20"/>
        <end position="181"/>
    </location>
</feature>
<protein>
    <recommendedName>
        <fullName evidence="4">Kisspeptin</fullName>
    </recommendedName>
</protein>
<evidence type="ECO:0000313" key="2">
    <source>
        <dbReference type="EMBL" id="KAJ8024313.1"/>
    </source>
</evidence>
<evidence type="ECO:0000313" key="3">
    <source>
        <dbReference type="Proteomes" id="UP001152320"/>
    </source>
</evidence>
<comment type="caution">
    <text evidence="2">The sequence shown here is derived from an EMBL/GenBank/DDBJ whole genome shotgun (WGS) entry which is preliminary data.</text>
</comment>
<proteinExistence type="predicted"/>
<organism evidence="2 3">
    <name type="scientific">Holothuria leucospilota</name>
    <name type="common">Black long sea cucumber</name>
    <name type="synonym">Mertensiothuria leucospilota</name>
    <dbReference type="NCBI Taxonomy" id="206669"/>
    <lineage>
        <taxon>Eukaryota</taxon>
        <taxon>Metazoa</taxon>
        <taxon>Echinodermata</taxon>
        <taxon>Eleutherozoa</taxon>
        <taxon>Echinozoa</taxon>
        <taxon>Holothuroidea</taxon>
        <taxon>Aspidochirotacea</taxon>
        <taxon>Aspidochirotida</taxon>
        <taxon>Holothuriidae</taxon>
        <taxon>Holothuria</taxon>
    </lineage>
</organism>
<keyword evidence="3" id="KW-1185">Reference proteome</keyword>
<name>A0A9Q0YKV5_HOLLE</name>
<keyword evidence="1" id="KW-0732">Signal</keyword>
<feature type="signal peptide" evidence="1">
    <location>
        <begin position="1"/>
        <end position="19"/>
    </location>
</feature>
<dbReference type="Proteomes" id="UP001152320">
    <property type="component" value="Chromosome 19"/>
</dbReference>
<evidence type="ECO:0000256" key="1">
    <source>
        <dbReference type="SAM" id="SignalP"/>
    </source>
</evidence>
<reference evidence="2" key="1">
    <citation type="submission" date="2021-10" db="EMBL/GenBank/DDBJ databases">
        <title>Tropical sea cucumber genome reveals ecological adaptation and Cuvierian tubules defense mechanism.</title>
        <authorList>
            <person name="Chen T."/>
        </authorList>
    </citation>
    <scope>NUCLEOTIDE SEQUENCE</scope>
    <source>
        <strain evidence="2">Nanhai2018</strain>
        <tissue evidence="2">Muscle</tissue>
    </source>
</reference>
<accession>A0A9Q0YKV5</accession>
<dbReference type="AlphaFoldDB" id="A0A9Q0YKV5"/>
<evidence type="ECO:0008006" key="4">
    <source>
        <dbReference type="Google" id="ProtNLM"/>
    </source>
</evidence>